<dbReference type="SUPFAM" id="SSF53335">
    <property type="entry name" value="S-adenosyl-L-methionine-dependent methyltransferases"/>
    <property type="match status" value="1"/>
</dbReference>
<dbReference type="PANTHER" id="PTHR34203:SF15">
    <property type="entry name" value="SLL1173 PROTEIN"/>
    <property type="match status" value="1"/>
</dbReference>
<protein>
    <recommendedName>
        <fullName evidence="1">Methyltransferase FkbM domain-containing protein</fullName>
    </recommendedName>
</protein>
<comment type="caution">
    <text evidence="2">The sequence shown here is derived from an EMBL/GenBank/DDBJ whole genome shotgun (WGS) entry which is preliminary data.</text>
</comment>
<evidence type="ECO:0000313" key="2">
    <source>
        <dbReference type="EMBL" id="EFK95072.1"/>
    </source>
</evidence>
<dbReference type="InterPro" id="IPR029063">
    <property type="entry name" value="SAM-dependent_MTases_sf"/>
</dbReference>
<reference evidence="2" key="1">
    <citation type="submission" date="2010-07" db="EMBL/GenBank/DDBJ databases">
        <authorList>
            <consortium name="CONSOLIDER consortium CSD2007-00005"/>
            <person name="Guazzaroni M.-E."/>
            <person name="Richter M."/>
            <person name="Garcia-Salamanca A."/>
            <person name="Yarza P."/>
            <person name="Ferrer M."/>
        </authorList>
    </citation>
    <scope>NUCLEOTIDE SEQUENCE</scope>
</reference>
<reference evidence="2" key="2">
    <citation type="journal article" date="2011" name="Microb. Ecol.">
        <title>Taxonomic and Functional Metagenomic Profiling of the Microbial Community in the Anoxic Sediment of a Sub-saline Shallow Lake (Laguna de Carrizo, Central Spain).</title>
        <authorList>
            <person name="Ferrer M."/>
            <person name="Guazzaroni M.E."/>
            <person name="Richter M."/>
            <person name="Garcia-Salamanca A."/>
            <person name="Yarza P."/>
            <person name="Suarez-Suarez A."/>
            <person name="Solano J."/>
            <person name="Alcaide M."/>
            <person name="van Dillewijn P."/>
            <person name="Molina-Henares M.A."/>
            <person name="Lopez-Cortes N."/>
            <person name="Al-Ramahi Y."/>
            <person name="Guerrero C."/>
            <person name="Acosta A."/>
            <person name="de Eugenio L.I."/>
            <person name="Martinez V."/>
            <person name="Marques S."/>
            <person name="Rojo F."/>
            <person name="Santero E."/>
            <person name="Genilloud O."/>
            <person name="Perez-Perez J."/>
            <person name="Rossello-Mora R."/>
            <person name="Ramos J.L."/>
        </authorList>
    </citation>
    <scope>NUCLEOTIDE SEQUENCE</scope>
</reference>
<dbReference type="AlphaFoldDB" id="D9PMZ3"/>
<dbReference type="NCBIfam" id="TIGR01444">
    <property type="entry name" value="fkbM_fam"/>
    <property type="match status" value="1"/>
</dbReference>
<dbReference type="InterPro" id="IPR052514">
    <property type="entry name" value="SAM-dependent_MTase"/>
</dbReference>
<dbReference type="EMBL" id="ADZX01000901">
    <property type="protein sequence ID" value="EFK95072.1"/>
    <property type="molecule type" value="Genomic_DNA"/>
</dbReference>
<accession>D9PMZ3</accession>
<sequence length="127" mass="14224">LAGSDGCDSVEVDVTTVDDFVRERNISVDLIKMDVEGSEPDVLEGMVDTLNRNPGIKIITELAPAHLERNNCSPSAFLDRLSAHGFKLYLLGDKKHERELITVDNADNIIELCRGRVYNIYCCRESR</sequence>
<proteinExistence type="predicted"/>
<feature type="domain" description="Methyltransferase FkbM" evidence="1">
    <location>
        <begin position="8"/>
        <end position="88"/>
    </location>
</feature>
<name>D9PMZ3_9ZZZZ</name>
<evidence type="ECO:0000259" key="1">
    <source>
        <dbReference type="Pfam" id="PF05050"/>
    </source>
</evidence>
<dbReference type="Gene3D" id="3.40.50.150">
    <property type="entry name" value="Vaccinia Virus protein VP39"/>
    <property type="match status" value="1"/>
</dbReference>
<organism evidence="2">
    <name type="scientific">sediment metagenome</name>
    <dbReference type="NCBI Taxonomy" id="749907"/>
    <lineage>
        <taxon>unclassified sequences</taxon>
        <taxon>metagenomes</taxon>
        <taxon>ecological metagenomes</taxon>
    </lineage>
</organism>
<gene>
    <name evidence="2" type="ORF">LDC_2922</name>
</gene>
<dbReference type="InterPro" id="IPR006342">
    <property type="entry name" value="FkbM_mtfrase"/>
</dbReference>
<feature type="non-terminal residue" evidence="2">
    <location>
        <position position="1"/>
    </location>
</feature>
<dbReference type="Pfam" id="PF05050">
    <property type="entry name" value="Methyltransf_21"/>
    <property type="match status" value="1"/>
</dbReference>
<dbReference type="PANTHER" id="PTHR34203">
    <property type="entry name" value="METHYLTRANSFERASE, FKBM FAMILY PROTEIN"/>
    <property type="match status" value="1"/>
</dbReference>